<evidence type="ECO:0000313" key="2">
    <source>
        <dbReference type="EMBL" id="MTH29277.1"/>
    </source>
</evidence>
<keyword evidence="1" id="KW-0472">Membrane</keyword>
<feature type="transmembrane region" description="Helical" evidence="1">
    <location>
        <begin position="94"/>
        <end position="117"/>
    </location>
</feature>
<dbReference type="AlphaFoldDB" id="A0A7K1GK79"/>
<keyword evidence="1" id="KW-1133">Transmembrane helix</keyword>
<dbReference type="OrthoDB" id="1263582at2"/>
<dbReference type="EMBL" id="WMJY01000008">
    <property type="protein sequence ID" value="MTH29277.1"/>
    <property type="molecule type" value="Genomic_DNA"/>
</dbReference>
<feature type="transmembrane region" description="Helical" evidence="1">
    <location>
        <begin position="172"/>
        <end position="192"/>
    </location>
</feature>
<gene>
    <name evidence="2" type="ORF">GJV77_04990</name>
</gene>
<evidence type="ECO:0000256" key="1">
    <source>
        <dbReference type="SAM" id="Phobius"/>
    </source>
</evidence>
<evidence type="ECO:0008006" key="4">
    <source>
        <dbReference type="Google" id="ProtNLM"/>
    </source>
</evidence>
<feature type="transmembrane region" description="Helical" evidence="1">
    <location>
        <begin position="63"/>
        <end position="82"/>
    </location>
</feature>
<feature type="transmembrane region" description="Helical" evidence="1">
    <location>
        <begin position="137"/>
        <end position="160"/>
    </location>
</feature>
<proteinExistence type="predicted"/>
<organism evidence="2 3">
    <name type="scientific">Myroides pelagicus</name>
    <dbReference type="NCBI Taxonomy" id="270914"/>
    <lineage>
        <taxon>Bacteria</taxon>
        <taxon>Pseudomonadati</taxon>
        <taxon>Bacteroidota</taxon>
        <taxon>Flavobacteriia</taxon>
        <taxon>Flavobacteriales</taxon>
        <taxon>Flavobacteriaceae</taxon>
        <taxon>Myroides</taxon>
    </lineage>
</organism>
<accession>A0A7K1GK79</accession>
<sequence length="196" mass="22143">MTLKNYVIKPFENVQEKTLLLIGLSAGVVNCYLSTLTYSRSIAILKQATINKNPSLLQTLGDYVITSLIMAIALFLLGRVINKRTRFIDIINTVLIARIGLDISVVFDINGYMSSIVNQLLKNPQNPELLLQSDPWAMIYLIIVSLVSILMLVLFGYYIYQGFKTATHLKKTSMIIVFVITILAVDTLTRYITRLY</sequence>
<name>A0A7K1GK79_9FLAO</name>
<feature type="transmembrane region" description="Helical" evidence="1">
    <location>
        <begin position="20"/>
        <end position="43"/>
    </location>
</feature>
<comment type="caution">
    <text evidence="2">The sequence shown here is derived from an EMBL/GenBank/DDBJ whole genome shotgun (WGS) entry which is preliminary data.</text>
</comment>
<keyword evidence="3" id="KW-1185">Reference proteome</keyword>
<protein>
    <recommendedName>
        <fullName evidence="4">Yip1 domain-containing protein</fullName>
    </recommendedName>
</protein>
<dbReference type="Proteomes" id="UP000488936">
    <property type="component" value="Unassembled WGS sequence"/>
</dbReference>
<evidence type="ECO:0000313" key="3">
    <source>
        <dbReference type="Proteomes" id="UP000488936"/>
    </source>
</evidence>
<reference evidence="2 3" key="1">
    <citation type="journal article" date="2006" name="Int. J. Syst. Evol. Microbiol.">
        <title>Myroides pelagicus sp. nov., isolated from seawater in Thailand.</title>
        <authorList>
            <person name="Yoon J."/>
            <person name="Maneerat S."/>
            <person name="Kawai F."/>
            <person name="Yokota A."/>
        </authorList>
    </citation>
    <scope>NUCLEOTIDE SEQUENCE [LARGE SCALE GENOMIC DNA]</scope>
    <source>
        <strain evidence="2 3">SM1T</strain>
    </source>
</reference>
<keyword evidence="1" id="KW-0812">Transmembrane</keyword>
<dbReference type="RefSeq" id="WP_155035257.1">
    <property type="nucleotide sequence ID" value="NZ_JAYMMG010000027.1"/>
</dbReference>